<gene>
    <name evidence="1" type="ORF">Pint_17580</name>
</gene>
<evidence type="ECO:0000313" key="2">
    <source>
        <dbReference type="Proteomes" id="UP001163603"/>
    </source>
</evidence>
<keyword evidence="2" id="KW-1185">Reference proteome</keyword>
<sequence length="301" mass="33511">MTEQLNFLETGDSITIFPLSPGPKRRLRISMSVDYLSDPYISHFLLPDFNQPGATMMSSLCSHTLSCSPSPNYWHWVLKPPRMPISLHRSLRVTASPPTSLNHRFGFRQKGETRNGDLNALEMEIPRIRMLLSPSLFEEKLQEEFAEPEFDHSTVLRNDTVSSLQKGTHALFSSGSWTVPWTGKTILQDFELKFVRKLGKKKKKSKVRFCGVTGYAPLDCLILVSLGLRSVAIVSQCFIPFHLIGSVLALMESGSLIRFGLPYVSIGQPALTEDATTCVPWGGHGFCLCTIKKPVGINALA</sequence>
<comment type="caution">
    <text evidence="1">The sequence shown here is derived from an EMBL/GenBank/DDBJ whole genome shotgun (WGS) entry which is preliminary data.</text>
</comment>
<name>A0ACC0YZU3_9ROSI</name>
<proteinExistence type="predicted"/>
<accession>A0ACC0YZU3</accession>
<protein>
    <submittedName>
        <fullName evidence="1">Uncharacterized protein</fullName>
    </submittedName>
</protein>
<evidence type="ECO:0000313" key="1">
    <source>
        <dbReference type="EMBL" id="KAJ0043801.1"/>
    </source>
</evidence>
<reference evidence="2" key="1">
    <citation type="journal article" date="2023" name="G3 (Bethesda)">
        <title>Genome assembly and association tests identify interacting loci associated with vigor, precocity, and sex in interspecific pistachio rootstocks.</title>
        <authorList>
            <person name="Palmer W."/>
            <person name="Jacygrad E."/>
            <person name="Sagayaradj S."/>
            <person name="Cavanaugh K."/>
            <person name="Han R."/>
            <person name="Bertier L."/>
            <person name="Beede B."/>
            <person name="Kafkas S."/>
            <person name="Golino D."/>
            <person name="Preece J."/>
            <person name="Michelmore R."/>
        </authorList>
    </citation>
    <scope>NUCLEOTIDE SEQUENCE [LARGE SCALE GENOMIC DNA]</scope>
</reference>
<dbReference type="EMBL" id="CM047739">
    <property type="protein sequence ID" value="KAJ0043801.1"/>
    <property type="molecule type" value="Genomic_DNA"/>
</dbReference>
<organism evidence="1 2">
    <name type="scientific">Pistacia integerrima</name>
    <dbReference type="NCBI Taxonomy" id="434235"/>
    <lineage>
        <taxon>Eukaryota</taxon>
        <taxon>Viridiplantae</taxon>
        <taxon>Streptophyta</taxon>
        <taxon>Embryophyta</taxon>
        <taxon>Tracheophyta</taxon>
        <taxon>Spermatophyta</taxon>
        <taxon>Magnoliopsida</taxon>
        <taxon>eudicotyledons</taxon>
        <taxon>Gunneridae</taxon>
        <taxon>Pentapetalae</taxon>
        <taxon>rosids</taxon>
        <taxon>malvids</taxon>
        <taxon>Sapindales</taxon>
        <taxon>Anacardiaceae</taxon>
        <taxon>Pistacia</taxon>
    </lineage>
</organism>
<dbReference type="Proteomes" id="UP001163603">
    <property type="component" value="Chromosome 4"/>
</dbReference>